<dbReference type="AlphaFoldDB" id="A0A1C0YHF8"/>
<feature type="transmembrane region" description="Helical" evidence="1">
    <location>
        <begin position="181"/>
        <end position="208"/>
    </location>
</feature>
<feature type="transmembrane region" description="Helical" evidence="1">
    <location>
        <begin position="115"/>
        <end position="141"/>
    </location>
</feature>
<dbReference type="GO" id="GO:0005886">
    <property type="term" value="C:plasma membrane"/>
    <property type="evidence" value="ECO:0007669"/>
    <property type="project" value="UniProtKB-SubCell"/>
</dbReference>
<dbReference type="OrthoDB" id="4187110at2"/>
<gene>
    <name evidence="2" type="ORF">A6M13_12875</name>
</gene>
<keyword evidence="1" id="KW-1133">Transmembrane helix</keyword>
<feature type="transmembrane region" description="Helical" evidence="1">
    <location>
        <begin position="76"/>
        <end position="94"/>
    </location>
</feature>
<feature type="transmembrane region" description="Helical" evidence="1">
    <location>
        <begin position="153"/>
        <end position="174"/>
    </location>
</feature>
<protein>
    <recommendedName>
        <fullName evidence="4">ABC transporter permease</fullName>
    </recommendedName>
</protein>
<evidence type="ECO:0000313" key="3">
    <source>
        <dbReference type="Proteomes" id="UP000093199"/>
    </source>
</evidence>
<feature type="transmembrane region" description="Helical" evidence="1">
    <location>
        <begin position="21"/>
        <end position="42"/>
    </location>
</feature>
<reference evidence="2 3" key="1">
    <citation type="submission" date="2016-07" db="EMBL/GenBank/DDBJ databases">
        <title>Caryophanon tenue genome sequencing.</title>
        <authorList>
            <person name="Verma A."/>
            <person name="Pal Y."/>
            <person name="Krishnamurthi S."/>
        </authorList>
    </citation>
    <scope>NUCLEOTIDE SEQUENCE [LARGE SCALE GENOMIC DNA]</scope>
    <source>
        <strain evidence="2 3">DSM 14152</strain>
    </source>
</reference>
<dbReference type="RefSeq" id="WP_066544602.1">
    <property type="nucleotide sequence ID" value="NZ_MASJ01000010.1"/>
</dbReference>
<keyword evidence="1" id="KW-0812">Transmembrane</keyword>
<dbReference type="PANTHER" id="PTHR37305:SF1">
    <property type="entry name" value="MEMBRANE PROTEIN"/>
    <property type="match status" value="1"/>
</dbReference>
<sequence>MRNYIVLCQKEWREHVRNYRIIWLPLVFLLLGMMDPLTYYFMDDILKSVGNLPDGMQITMPDVGASDMIVSTAGQLQSIGMVIFIAIYCSAISGERKNGTATLLYVRPVSSRAIFLSKWTVAAMMTCVGVFCSVLASSYYAEVLYGGLNWQDVIVFYILYSVWMLVVITFTFAMSALTTTAIAATISLILFVIGSMADALIGTYWTYSPFKLPSYAVDIVRGAEVPDALWMTCMICIALILLSLVLGIYCTHKNRQQTTV</sequence>
<dbReference type="EMBL" id="MASJ01000010">
    <property type="protein sequence ID" value="OCS86600.1"/>
    <property type="molecule type" value="Genomic_DNA"/>
</dbReference>
<keyword evidence="1" id="KW-0472">Membrane</keyword>
<dbReference type="PANTHER" id="PTHR37305">
    <property type="entry name" value="INTEGRAL MEMBRANE PROTEIN-RELATED"/>
    <property type="match status" value="1"/>
</dbReference>
<accession>A0A1C0YHF8</accession>
<organism evidence="2 3">
    <name type="scientific">Caryophanon tenue</name>
    <dbReference type="NCBI Taxonomy" id="33978"/>
    <lineage>
        <taxon>Bacteria</taxon>
        <taxon>Bacillati</taxon>
        <taxon>Bacillota</taxon>
        <taxon>Bacilli</taxon>
        <taxon>Bacillales</taxon>
        <taxon>Caryophanaceae</taxon>
        <taxon>Caryophanon</taxon>
    </lineage>
</organism>
<evidence type="ECO:0000256" key="1">
    <source>
        <dbReference type="SAM" id="Phobius"/>
    </source>
</evidence>
<dbReference type="Proteomes" id="UP000093199">
    <property type="component" value="Unassembled WGS sequence"/>
</dbReference>
<feature type="transmembrane region" description="Helical" evidence="1">
    <location>
        <begin position="228"/>
        <end position="250"/>
    </location>
</feature>
<proteinExistence type="predicted"/>
<evidence type="ECO:0000313" key="2">
    <source>
        <dbReference type="EMBL" id="OCS86600.1"/>
    </source>
</evidence>
<keyword evidence="3" id="KW-1185">Reference proteome</keyword>
<evidence type="ECO:0008006" key="4">
    <source>
        <dbReference type="Google" id="ProtNLM"/>
    </source>
</evidence>
<dbReference type="STRING" id="33978.A6M13_12875"/>
<comment type="caution">
    <text evidence="2">The sequence shown here is derived from an EMBL/GenBank/DDBJ whole genome shotgun (WGS) entry which is preliminary data.</text>
</comment>
<dbReference type="Pfam" id="PF12679">
    <property type="entry name" value="ABC2_membrane_2"/>
    <property type="match status" value="1"/>
</dbReference>
<dbReference type="GO" id="GO:0140359">
    <property type="term" value="F:ABC-type transporter activity"/>
    <property type="evidence" value="ECO:0007669"/>
    <property type="project" value="InterPro"/>
</dbReference>
<name>A0A1C0YHF8_9BACL</name>